<sequence>MPTKPKTRENAVADQVTGTSLGKKIRSRRRAIDMTLQQVSERVGLSIGFLSQIERGTSTPSLSSLCNIAEALGTSVDAFVNATRQSGAVSRPGEREPFNLGDARRTYELLGQGFPGAKLNPSLVRRPPGHMSELMRNEGEDFVYVLEGSILLEVDGARHILNKGDSMHFQSHLPHRSATLGNETTLELWVRTLPFFP</sequence>
<dbReference type="InterPro" id="IPR011051">
    <property type="entry name" value="RmlC_Cupin_sf"/>
</dbReference>
<proteinExistence type="predicted"/>
<dbReference type="GO" id="GO:0003677">
    <property type="term" value="F:DNA binding"/>
    <property type="evidence" value="ECO:0007669"/>
    <property type="project" value="UniProtKB-KW"/>
</dbReference>
<dbReference type="STRING" id="1566387.QV13_06195"/>
<dbReference type="PANTHER" id="PTHR46797">
    <property type="entry name" value="HTH-TYPE TRANSCRIPTIONAL REGULATOR"/>
    <property type="match status" value="1"/>
</dbReference>
<comment type="caution">
    <text evidence="3">The sequence shown here is derived from an EMBL/GenBank/DDBJ whole genome shotgun (WGS) entry which is preliminary data.</text>
</comment>
<dbReference type="PANTHER" id="PTHR46797:SF25">
    <property type="entry name" value="TRANSCRIPTIONAL REGULATOR"/>
    <property type="match status" value="1"/>
</dbReference>
<evidence type="ECO:0000259" key="2">
    <source>
        <dbReference type="PROSITE" id="PS50943"/>
    </source>
</evidence>
<accession>A0A1C2E5G2</accession>
<organism evidence="3 4">
    <name type="scientific">Mesorhizobium hungaricum</name>
    <dbReference type="NCBI Taxonomy" id="1566387"/>
    <lineage>
        <taxon>Bacteria</taxon>
        <taxon>Pseudomonadati</taxon>
        <taxon>Pseudomonadota</taxon>
        <taxon>Alphaproteobacteria</taxon>
        <taxon>Hyphomicrobiales</taxon>
        <taxon>Phyllobacteriaceae</taxon>
        <taxon>Mesorhizobium</taxon>
    </lineage>
</organism>
<dbReference type="Gene3D" id="2.60.120.10">
    <property type="entry name" value="Jelly Rolls"/>
    <property type="match status" value="1"/>
</dbReference>
<dbReference type="InterPro" id="IPR014710">
    <property type="entry name" value="RmlC-like_jellyroll"/>
</dbReference>
<dbReference type="SUPFAM" id="SSF51182">
    <property type="entry name" value="RmlC-like cupins"/>
    <property type="match status" value="1"/>
</dbReference>
<dbReference type="OrthoDB" id="9814751at2"/>
<dbReference type="AlphaFoldDB" id="A0A1C2E5G2"/>
<name>A0A1C2E5G2_9HYPH</name>
<dbReference type="SMART" id="SM00530">
    <property type="entry name" value="HTH_XRE"/>
    <property type="match status" value="1"/>
</dbReference>
<dbReference type="InterPro" id="IPR013096">
    <property type="entry name" value="Cupin_2"/>
</dbReference>
<evidence type="ECO:0000313" key="3">
    <source>
        <dbReference type="EMBL" id="OCX22146.1"/>
    </source>
</evidence>
<dbReference type="Pfam" id="PF01381">
    <property type="entry name" value="HTH_3"/>
    <property type="match status" value="1"/>
</dbReference>
<evidence type="ECO:0000313" key="4">
    <source>
        <dbReference type="Proteomes" id="UP000094412"/>
    </source>
</evidence>
<dbReference type="GO" id="GO:0005829">
    <property type="term" value="C:cytosol"/>
    <property type="evidence" value="ECO:0007669"/>
    <property type="project" value="TreeGrafter"/>
</dbReference>
<feature type="domain" description="HTH cro/C1-type" evidence="2">
    <location>
        <begin position="25"/>
        <end position="79"/>
    </location>
</feature>
<dbReference type="SUPFAM" id="SSF47413">
    <property type="entry name" value="lambda repressor-like DNA-binding domains"/>
    <property type="match status" value="1"/>
</dbReference>
<dbReference type="InterPro" id="IPR001387">
    <property type="entry name" value="Cro/C1-type_HTH"/>
</dbReference>
<dbReference type="InterPro" id="IPR010982">
    <property type="entry name" value="Lambda_DNA-bd_dom_sf"/>
</dbReference>
<dbReference type="CDD" id="cd02209">
    <property type="entry name" value="cupin_XRE_C"/>
    <property type="match status" value="1"/>
</dbReference>
<dbReference type="InterPro" id="IPR050807">
    <property type="entry name" value="TransReg_Diox_bact_type"/>
</dbReference>
<dbReference type="Pfam" id="PF07883">
    <property type="entry name" value="Cupin_2"/>
    <property type="match status" value="1"/>
</dbReference>
<dbReference type="CDD" id="cd00093">
    <property type="entry name" value="HTH_XRE"/>
    <property type="match status" value="1"/>
</dbReference>
<dbReference type="GO" id="GO:0003700">
    <property type="term" value="F:DNA-binding transcription factor activity"/>
    <property type="evidence" value="ECO:0007669"/>
    <property type="project" value="TreeGrafter"/>
</dbReference>
<dbReference type="Gene3D" id="1.10.260.40">
    <property type="entry name" value="lambda repressor-like DNA-binding domains"/>
    <property type="match status" value="1"/>
</dbReference>
<keyword evidence="4" id="KW-1185">Reference proteome</keyword>
<dbReference type="EMBL" id="MDEO01000027">
    <property type="protein sequence ID" value="OCX22146.1"/>
    <property type="molecule type" value="Genomic_DNA"/>
</dbReference>
<dbReference type="PROSITE" id="PS50943">
    <property type="entry name" value="HTH_CROC1"/>
    <property type="match status" value="1"/>
</dbReference>
<reference evidence="3 4" key="1">
    <citation type="submission" date="2016-08" db="EMBL/GenBank/DDBJ databases">
        <title>Whole genome sequence of Mesorhizobium sp. strain UASWS1009 isolated from industrial sewage.</title>
        <authorList>
            <person name="Crovadore J."/>
            <person name="Calmin G."/>
            <person name="Chablais R."/>
            <person name="Cochard B."/>
            <person name="Lefort F."/>
        </authorList>
    </citation>
    <scope>NUCLEOTIDE SEQUENCE [LARGE SCALE GENOMIC DNA]</scope>
    <source>
        <strain evidence="3 4">UASWS1009</strain>
    </source>
</reference>
<dbReference type="Proteomes" id="UP000094412">
    <property type="component" value="Unassembled WGS sequence"/>
</dbReference>
<protein>
    <recommendedName>
        <fullName evidence="2">HTH cro/C1-type domain-containing protein</fullName>
    </recommendedName>
</protein>
<keyword evidence="1" id="KW-0238">DNA-binding</keyword>
<evidence type="ECO:0000256" key="1">
    <source>
        <dbReference type="ARBA" id="ARBA00023125"/>
    </source>
</evidence>
<gene>
    <name evidence="3" type="ORF">QV13_06195</name>
</gene>